<feature type="transmembrane region" description="Helical" evidence="8">
    <location>
        <begin position="41"/>
        <end position="61"/>
    </location>
</feature>
<dbReference type="AlphaFoldDB" id="A0A5C4T427"/>
<dbReference type="Gene3D" id="1.20.1740.10">
    <property type="entry name" value="Amino acid/polyamine transporter I"/>
    <property type="match status" value="1"/>
</dbReference>
<dbReference type="Proteomes" id="UP000307943">
    <property type="component" value="Unassembled WGS sequence"/>
</dbReference>
<dbReference type="OrthoDB" id="2078716at2"/>
<dbReference type="EMBL" id="VDCQ01000051">
    <property type="protein sequence ID" value="TNJ62909.1"/>
    <property type="molecule type" value="Genomic_DNA"/>
</dbReference>
<name>A0A5C4T427_9BACL</name>
<feature type="transmembrane region" description="Helical" evidence="8">
    <location>
        <begin position="304"/>
        <end position="324"/>
    </location>
</feature>
<evidence type="ECO:0000256" key="7">
    <source>
        <dbReference type="ARBA" id="ARBA00023136"/>
    </source>
</evidence>
<dbReference type="GO" id="GO:0009847">
    <property type="term" value="P:spore germination"/>
    <property type="evidence" value="ECO:0007669"/>
    <property type="project" value="InterPro"/>
</dbReference>
<dbReference type="RefSeq" id="WP_139605593.1">
    <property type="nucleotide sequence ID" value="NZ_VDCQ01000051.1"/>
</dbReference>
<feature type="transmembrane region" description="Helical" evidence="8">
    <location>
        <begin position="147"/>
        <end position="167"/>
    </location>
</feature>
<keyword evidence="10" id="KW-1185">Reference proteome</keyword>
<sequence>MAAEERISTRQLATLLIYATIGDMLLVLPPVIAGATKQDAWIASLLGLIVGLAIASILFLFGKMLGDKGLIEQNRMMLGSLAGGIVSVLYLLYFLLNSAVMVRETADFLTTVLFPETPLRAIHGLAVIVLVFGVKAGIQSIARTGEVFLPIFGFLYMALVLLLLPQVQSERLHPIMAASYPELLRGTMMAAIYPFCELCVILMIMPSVTKRKHMARDYGIAVAIGGLCSFAIVLLSILVLGGTMTAHYNYPAYILSGKISIGHFVERLEAILAVNLILLTFMKTVMYFYAFVLGTAQLFKLGDYRPLAFPTGMIVFGLAFIIWPNVVYYKDFLFEYWADADVVVGLLLPLALAGLYKWKAGTKRGKPAKA</sequence>
<dbReference type="PANTHER" id="PTHR34975">
    <property type="entry name" value="SPORE GERMINATION PROTEIN A2"/>
    <property type="match status" value="1"/>
</dbReference>
<feature type="transmembrane region" description="Helical" evidence="8">
    <location>
        <begin position="187"/>
        <end position="208"/>
    </location>
</feature>
<feature type="transmembrane region" description="Helical" evidence="8">
    <location>
        <begin position="220"/>
        <end position="250"/>
    </location>
</feature>
<comment type="similarity">
    <text evidence="2">Belongs to the amino acid-polyamine-organocation (APC) superfamily. Spore germination protein (SGP) (TC 2.A.3.9) family.</text>
</comment>
<evidence type="ECO:0000256" key="8">
    <source>
        <dbReference type="SAM" id="Phobius"/>
    </source>
</evidence>
<proteinExistence type="inferred from homology"/>
<keyword evidence="6 8" id="KW-1133">Transmembrane helix</keyword>
<accession>A0A5C4T427</accession>
<evidence type="ECO:0000256" key="6">
    <source>
        <dbReference type="ARBA" id="ARBA00022989"/>
    </source>
</evidence>
<keyword evidence="4" id="KW-0309">Germination</keyword>
<dbReference type="InterPro" id="IPR004761">
    <property type="entry name" value="Spore_GerAB"/>
</dbReference>
<feature type="transmembrane region" description="Helical" evidence="8">
    <location>
        <begin position="81"/>
        <end position="101"/>
    </location>
</feature>
<evidence type="ECO:0000313" key="9">
    <source>
        <dbReference type="EMBL" id="TNJ62909.1"/>
    </source>
</evidence>
<keyword evidence="7 8" id="KW-0472">Membrane</keyword>
<keyword evidence="3" id="KW-0813">Transport</keyword>
<feature type="transmembrane region" description="Helical" evidence="8">
    <location>
        <begin position="12"/>
        <end position="35"/>
    </location>
</feature>
<dbReference type="Pfam" id="PF03845">
    <property type="entry name" value="Spore_permease"/>
    <property type="match status" value="1"/>
</dbReference>
<feature type="transmembrane region" description="Helical" evidence="8">
    <location>
        <begin position="121"/>
        <end position="138"/>
    </location>
</feature>
<evidence type="ECO:0000256" key="5">
    <source>
        <dbReference type="ARBA" id="ARBA00022692"/>
    </source>
</evidence>
<feature type="transmembrane region" description="Helical" evidence="8">
    <location>
        <begin position="270"/>
        <end position="292"/>
    </location>
</feature>
<organism evidence="9 10">
    <name type="scientific">Paenibacillus hemerocallicola</name>
    <dbReference type="NCBI Taxonomy" id="1172614"/>
    <lineage>
        <taxon>Bacteria</taxon>
        <taxon>Bacillati</taxon>
        <taxon>Bacillota</taxon>
        <taxon>Bacilli</taxon>
        <taxon>Bacillales</taxon>
        <taxon>Paenibacillaceae</taxon>
        <taxon>Paenibacillus</taxon>
    </lineage>
</organism>
<keyword evidence="5 8" id="KW-0812">Transmembrane</keyword>
<dbReference type="GO" id="GO:0016020">
    <property type="term" value="C:membrane"/>
    <property type="evidence" value="ECO:0007669"/>
    <property type="project" value="UniProtKB-SubCell"/>
</dbReference>
<comment type="caution">
    <text evidence="9">The sequence shown here is derived from an EMBL/GenBank/DDBJ whole genome shotgun (WGS) entry which is preliminary data.</text>
</comment>
<evidence type="ECO:0000256" key="3">
    <source>
        <dbReference type="ARBA" id="ARBA00022448"/>
    </source>
</evidence>
<evidence type="ECO:0000256" key="4">
    <source>
        <dbReference type="ARBA" id="ARBA00022544"/>
    </source>
</evidence>
<protein>
    <submittedName>
        <fullName evidence="9">Spore gernimation protein</fullName>
    </submittedName>
</protein>
<gene>
    <name evidence="9" type="ORF">FE784_28190</name>
</gene>
<comment type="subcellular location">
    <subcellularLocation>
        <location evidence="1">Membrane</location>
        <topology evidence="1">Multi-pass membrane protein</topology>
    </subcellularLocation>
</comment>
<evidence type="ECO:0000256" key="1">
    <source>
        <dbReference type="ARBA" id="ARBA00004141"/>
    </source>
</evidence>
<reference evidence="9 10" key="1">
    <citation type="submission" date="2019-05" db="EMBL/GenBank/DDBJ databases">
        <title>We sequenced the genome of Paenibacillus hemerocallicola KCTC 33185 for further insight into its adaptation and study the phylogeny of Paenibacillus.</title>
        <authorList>
            <person name="Narsing Rao M.P."/>
        </authorList>
    </citation>
    <scope>NUCLEOTIDE SEQUENCE [LARGE SCALE GENOMIC DNA]</scope>
    <source>
        <strain evidence="9 10">KCTC 33185</strain>
    </source>
</reference>
<evidence type="ECO:0000256" key="2">
    <source>
        <dbReference type="ARBA" id="ARBA00007998"/>
    </source>
</evidence>
<evidence type="ECO:0000313" key="10">
    <source>
        <dbReference type="Proteomes" id="UP000307943"/>
    </source>
</evidence>
<feature type="transmembrane region" description="Helical" evidence="8">
    <location>
        <begin position="336"/>
        <end position="356"/>
    </location>
</feature>
<dbReference type="NCBIfam" id="TIGR00912">
    <property type="entry name" value="2A0309"/>
    <property type="match status" value="1"/>
</dbReference>
<dbReference type="PANTHER" id="PTHR34975:SF2">
    <property type="entry name" value="SPORE GERMINATION PROTEIN A2"/>
    <property type="match status" value="1"/>
</dbReference>